<feature type="domain" description="UVR" evidence="2">
    <location>
        <begin position="131"/>
        <end position="166"/>
    </location>
</feature>
<reference evidence="3 4" key="1">
    <citation type="submission" date="2024-02" db="EMBL/GenBank/DDBJ databases">
        <title>A novel Gemmatimonadota bacterium.</title>
        <authorList>
            <person name="Du Z.-J."/>
            <person name="Ye Y.-Q."/>
        </authorList>
    </citation>
    <scope>NUCLEOTIDE SEQUENCE [LARGE SCALE GENOMIC DNA]</scope>
    <source>
        <strain evidence="3 4">DH-20</strain>
    </source>
</reference>
<keyword evidence="1" id="KW-0227">DNA damage</keyword>
<evidence type="ECO:0000313" key="3">
    <source>
        <dbReference type="EMBL" id="MEK9500103.1"/>
    </source>
</evidence>
<dbReference type="RefSeq" id="WP_405275572.1">
    <property type="nucleotide sequence ID" value="NZ_CP144380.1"/>
</dbReference>
<dbReference type="PANTHER" id="PTHR38430">
    <property type="entry name" value="PROTEIN-ARGININE KINASE ACTIVATOR PROTEIN"/>
    <property type="match status" value="1"/>
</dbReference>
<gene>
    <name evidence="3" type="ORF">WI372_03860</name>
</gene>
<protein>
    <submittedName>
        <fullName evidence="3">UvrB/UvrC motif-containing protein</fullName>
    </submittedName>
</protein>
<organism evidence="3 4">
    <name type="scientific">Gaopeijia maritima</name>
    <dbReference type="NCBI Taxonomy" id="3119007"/>
    <lineage>
        <taxon>Bacteria</taxon>
        <taxon>Pseudomonadati</taxon>
        <taxon>Gemmatimonadota</taxon>
        <taxon>Longimicrobiia</taxon>
        <taxon>Gaopeijiales</taxon>
        <taxon>Gaopeijiaceae</taxon>
        <taxon>Gaopeijia</taxon>
    </lineage>
</organism>
<comment type="caution">
    <text evidence="3">The sequence shown here is derived from an EMBL/GenBank/DDBJ whole genome shotgun (WGS) entry which is preliminary data.</text>
</comment>
<keyword evidence="4" id="KW-1185">Reference proteome</keyword>
<dbReference type="Proteomes" id="UP001484239">
    <property type="component" value="Unassembled WGS sequence"/>
</dbReference>
<dbReference type="Pfam" id="PF02151">
    <property type="entry name" value="UVR"/>
    <property type="match status" value="1"/>
</dbReference>
<dbReference type="PANTHER" id="PTHR38430:SF1">
    <property type="entry name" value="PROTEIN-ARGININE KINASE ACTIVATOR PROTEIN"/>
    <property type="match status" value="1"/>
</dbReference>
<dbReference type="InterPro" id="IPR025542">
    <property type="entry name" value="YacH"/>
</dbReference>
<dbReference type="PROSITE" id="PS50151">
    <property type="entry name" value="UVR"/>
    <property type="match status" value="1"/>
</dbReference>
<evidence type="ECO:0000256" key="1">
    <source>
        <dbReference type="ARBA" id="ARBA00023236"/>
    </source>
</evidence>
<accession>A0ABU9E5V1</accession>
<keyword evidence="1" id="KW-0742">SOS response</keyword>
<dbReference type="PIRSF" id="PIRSF015034">
    <property type="entry name" value="YacH"/>
    <property type="match status" value="1"/>
</dbReference>
<dbReference type="EMBL" id="JBBHLI010000002">
    <property type="protein sequence ID" value="MEK9500103.1"/>
    <property type="molecule type" value="Genomic_DNA"/>
</dbReference>
<evidence type="ECO:0000259" key="2">
    <source>
        <dbReference type="PROSITE" id="PS50151"/>
    </source>
</evidence>
<evidence type="ECO:0000313" key="4">
    <source>
        <dbReference type="Proteomes" id="UP001484239"/>
    </source>
</evidence>
<dbReference type="InterPro" id="IPR001943">
    <property type="entry name" value="UVR_dom"/>
</dbReference>
<name>A0ABU9E5V1_9BACT</name>
<dbReference type="InterPro" id="IPR036876">
    <property type="entry name" value="UVR_dom_sf"/>
</dbReference>
<dbReference type="Gene3D" id="4.10.860.10">
    <property type="entry name" value="UVR domain"/>
    <property type="match status" value="1"/>
</dbReference>
<proteinExistence type="predicted"/>
<sequence>MDCENCGEADAVIHLTQVVNNKMSSLHLCEQCAAAKGLETEGPPAASFPLQEFLAEMGGESPAPAPAPVDEKCGFCGLTFQGFRKAGRLGCPHCYISFEGHLRALLGRIHNSTQHVGKVYLPPDPTASQLERRLEGLRGQLRRAVDAEDFERAAGLRDEIRILEAEGVT</sequence>
<dbReference type="SUPFAM" id="SSF46600">
    <property type="entry name" value="C-terminal UvrC-binding domain of UvrB"/>
    <property type="match status" value="1"/>
</dbReference>